<sequence length="381" mass="43535">MSDSPLKAWVLSKECEIDIDDKQGIVEQLDTNRYRTVEDTNDMTDSDWERITKVGKYIKILRTYTRKALNNQPQQNTLGKTWTFGLPISDQVHYHVPFSSLQLNQILNGAMNGGGCYLVQGAYRSGKTSHLKAVSTELVVEMNHSTITNIWSWLSVQINITNPQSPNITSAEEFSKHFFRHANQHDDPQKNVVLLIDEFQMILECDPIQTQEFLGQLGDIHNYHQKFLSVVGFGTPQLMALASDKKFWFEFKSIDSPFTYDNIILITPLPKQEVSLLLQRWASDHSLKIDDDVLEDIYNTIGGYAGLLGICGIVLDDNTPLIVSKHNRHINFGVWLSLRVSIISRFMDQEQYRRLESRIASNPNLSLIIPQIVGTQEPYTF</sequence>
<name>F4Q309_CACFS</name>
<keyword evidence="3" id="KW-1185">Reference proteome</keyword>
<dbReference type="RefSeq" id="XP_004356057.1">
    <property type="nucleotide sequence ID" value="XM_004356004.1"/>
</dbReference>
<feature type="domain" description="ORC1/DEAH AAA+ ATPase" evidence="1">
    <location>
        <begin position="113"/>
        <end position="238"/>
    </location>
</feature>
<dbReference type="OrthoDB" id="2396816at2759"/>
<organism evidence="2 3">
    <name type="scientific">Cavenderia fasciculata</name>
    <name type="common">Slime mold</name>
    <name type="synonym">Dictyostelium fasciculatum</name>
    <dbReference type="NCBI Taxonomy" id="261658"/>
    <lineage>
        <taxon>Eukaryota</taxon>
        <taxon>Amoebozoa</taxon>
        <taxon>Evosea</taxon>
        <taxon>Eumycetozoa</taxon>
        <taxon>Dictyostelia</taxon>
        <taxon>Acytosteliales</taxon>
        <taxon>Cavenderiaceae</taxon>
        <taxon>Cavenderia</taxon>
    </lineage>
</organism>
<dbReference type="InterPro" id="IPR027417">
    <property type="entry name" value="P-loop_NTPase"/>
</dbReference>
<proteinExistence type="predicted"/>
<dbReference type="EMBL" id="GL883021">
    <property type="protein sequence ID" value="EGG17573.1"/>
    <property type="molecule type" value="Genomic_DNA"/>
</dbReference>
<gene>
    <name evidence="2" type="ORF">DFA_08569</name>
</gene>
<accession>F4Q309</accession>
<protein>
    <recommendedName>
        <fullName evidence="1">ORC1/DEAH AAA+ ATPase domain-containing protein</fullName>
    </recommendedName>
</protein>
<dbReference type="GO" id="GO:0016887">
    <property type="term" value="F:ATP hydrolysis activity"/>
    <property type="evidence" value="ECO:0007669"/>
    <property type="project" value="InterPro"/>
</dbReference>
<dbReference type="Pfam" id="PF13401">
    <property type="entry name" value="AAA_22"/>
    <property type="match status" value="1"/>
</dbReference>
<dbReference type="Proteomes" id="UP000007797">
    <property type="component" value="Unassembled WGS sequence"/>
</dbReference>
<dbReference type="SUPFAM" id="SSF52540">
    <property type="entry name" value="P-loop containing nucleoside triphosphate hydrolases"/>
    <property type="match status" value="1"/>
</dbReference>
<dbReference type="AlphaFoldDB" id="F4Q309"/>
<evidence type="ECO:0000259" key="1">
    <source>
        <dbReference type="Pfam" id="PF13401"/>
    </source>
</evidence>
<dbReference type="InterPro" id="IPR049945">
    <property type="entry name" value="AAA_22"/>
</dbReference>
<evidence type="ECO:0000313" key="3">
    <source>
        <dbReference type="Proteomes" id="UP000007797"/>
    </source>
</evidence>
<dbReference type="Gene3D" id="3.40.50.300">
    <property type="entry name" value="P-loop containing nucleotide triphosphate hydrolases"/>
    <property type="match status" value="1"/>
</dbReference>
<dbReference type="KEGG" id="dfa:DFA_08569"/>
<dbReference type="GeneID" id="14868760"/>
<reference evidence="3" key="1">
    <citation type="journal article" date="2011" name="Genome Res.">
        <title>Phylogeny-wide analysis of social amoeba genomes highlights ancient origins for complex intercellular communication.</title>
        <authorList>
            <person name="Heidel A.J."/>
            <person name="Lawal H.M."/>
            <person name="Felder M."/>
            <person name="Schilde C."/>
            <person name="Helps N.R."/>
            <person name="Tunggal B."/>
            <person name="Rivero F."/>
            <person name="John U."/>
            <person name="Schleicher M."/>
            <person name="Eichinger L."/>
            <person name="Platzer M."/>
            <person name="Noegel A.A."/>
            <person name="Schaap P."/>
            <person name="Gloeckner G."/>
        </authorList>
    </citation>
    <scope>NUCLEOTIDE SEQUENCE [LARGE SCALE GENOMIC DNA]</scope>
    <source>
        <strain evidence="3">SH3</strain>
    </source>
</reference>
<evidence type="ECO:0000313" key="2">
    <source>
        <dbReference type="EMBL" id="EGG17573.1"/>
    </source>
</evidence>